<organism evidence="4 5">
    <name type="scientific">Luteibacter anthropi</name>
    <dbReference type="NCBI Taxonomy" id="564369"/>
    <lineage>
        <taxon>Bacteria</taxon>
        <taxon>Pseudomonadati</taxon>
        <taxon>Pseudomonadota</taxon>
        <taxon>Gammaproteobacteria</taxon>
        <taxon>Lysobacterales</taxon>
        <taxon>Rhodanobacteraceae</taxon>
        <taxon>Luteibacter</taxon>
    </lineage>
</organism>
<dbReference type="AlphaFoldDB" id="A0A7X5U8Q8"/>
<evidence type="ECO:0000313" key="5">
    <source>
        <dbReference type="Proteomes" id="UP000490980"/>
    </source>
</evidence>
<dbReference type="InterPro" id="IPR011992">
    <property type="entry name" value="EF-hand-dom_pair"/>
</dbReference>
<feature type="domain" description="EF-hand" evidence="3">
    <location>
        <begin position="77"/>
        <end position="112"/>
    </location>
</feature>
<dbReference type="InterPro" id="IPR002048">
    <property type="entry name" value="EF_hand_dom"/>
</dbReference>
<dbReference type="Pfam" id="PF13202">
    <property type="entry name" value="EF-hand_5"/>
    <property type="match status" value="1"/>
</dbReference>
<proteinExistence type="predicted"/>
<feature type="chain" id="PRO_5030922075" evidence="2">
    <location>
        <begin position="24"/>
        <end position="114"/>
    </location>
</feature>
<name>A0A7X5U8Q8_9GAMM</name>
<evidence type="ECO:0000259" key="3">
    <source>
        <dbReference type="PROSITE" id="PS50222"/>
    </source>
</evidence>
<dbReference type="RefSeq" id="WP_166946988.1">
    <property type="nucleotide sequence ID" value="NZ_JAARLZ010000003.1"/>
</dbReference>
<dbReference type="Proteomes" id="UP000490980">
    <property type="component" value="Unassembled WGS sequence"/>
</dbReference>
<dbReference type="EMBL" id="JAARLZ010000003">
    <property type="protein sequence ID" value="NII05875.1"/>
    <property type="molecule type" value="Genomic_DNA"/>
</dbReference>
<evidence type="ECO:0000256" key="1">
    <source>
        <dbReference type="SAM" id="MobiDB-lite"/>
    </source>
</evidence>
<protein>
    <submittedName>
        <fullName evidence="4">EF-hand domain-containing protein</fullName>
    </submittedName>
</protein>
<reference evidence="4 5" key="1">
    <citation type="submission" date="2020-03" db="EMBL/GenBank/DDBJ databases">
        <authorList>
            <person name="Lai Q."/>
        </authorList>
    </citation>
    <scope>NUCLEOTIDE SEQUENCE [LARGE SCALE GENOMIC DNA]</scope>
    <source>
        <strain evidence="4 5">CCUG 25036</strain>
    </source>
</reference>
<sequence length="114" mass="11846">MQPVRSIGSIALIAVFFAGTASAQQIGASGAPVPRASPSASQAVPGSGSDNGAPPFSDLDKSGKGFITRGDVPKDIDALKPLRAHFNEADQNHDGRVDKAEYDAYVHKSTSPQR</sequence>
<keyword evidence="2" id="KW-0732">Signal</keyword>
<feature type="compositionally biased region" description="Polar residues" evidence="1">
    <location>
        <begin position="38"/>
        <end position="50"/>
    </location>
</feature>
<dbReference type="InterPro" id="IPR018247">
    <property type="entry name" value="EF_Hand_1_Ca_BS"/>
</dbReference>
<evidence type="ECO:0000256" key="2">
    <source>
        <dbReference type="SAM" id="SignalP"/>
    </source>
</evidence>
<dbReference type="Gene3D" id="1.10.238.10">
    <property type="entry name" value="EF-hand"/>
    <property type="match status" value="1"/>
</dbReference>
<accession>A0A7X5U8Q8</accession>
<feature type="signal peptide" evidence="2">
    <location>
        <begin position="1"/>
        <end position="23"/>
    </location>
</feature>
<feature type="region of interest" description="Disordered" evidence="1">
    <location>
        <begin position="26"/>
        <end position="72"/>
    </location>
</feature>
<dbReference type="SUPFAM" id="SSF47473">
    <property type="entry name" value="EF-hand"/>
    <property type="match status" value="1"/>
</dbReference>
<evidence type="ECO:0000313" key="4">
    <source>
        <dbReference type="EMBL" id="NII05875.1"/>
    </source>
</evidence>
<dbReference type="PROSITE" id="PS00018">
    <property type="entry name" value="EF_HAND_1"/>
    <property type="match status" value="1"/>
</dbReference>
<keyword evidence="5" id="KW-1185">Reference proteome</keyword>
<comment type="caution">
    <text evidence="4">The sequence shown here is derived from an EMBL/GenBank/DDBJ whole genome shotgun (WGS) entry which is preliminary data.</text>
</comment>
<dbReference type="GO" id="GO:0005509">
    <property type="term" value="F:calcium ion binding"/>
    <property type="evidence" value="ECO:0007669"/>
    <property type="project" value="InterPro"/>
</dbReference>
<dbReference type="PROSITE" id="PS50222">
    <property type="entry name" value="EF_HAND_2"/>
    <property type="match status" value="1"/>
</dbReference>
<gene>
    <name evidence="4" type="ORF">HBF25_05640</name>
</gene>